<dbReference type="EMBL" id="UOEW01000106">
    <property type="protein sequence ID" value="VAW35545.1"/>
    <property type="molecule type" value="Genomic_DNA"/>
</dbReference>
<keyword evidence="4 6" id="KW-0456">Lyase</keyword>
<dbReference type="PANTHER" id="PTHR43715:SF1">
    <property type="entry name" value="GDP-MANNOSE 4,6 DEHYDRATASE"/>
    <property type="match status" value="1"/>
</dbReference>
<dbReference type="InterPro" id="IPR036291">
    <property type="entry name" value="NAD(P)-bd_dom_sf"/>
</dbReference>
<reference evidence="6" key="1">
    <citation type="submission" date="2018-06" db="EMBL/GenBank/DDBJ databases">
        <authorList>
            <person name="Zhirakovskaya E."/>
        </authorList>
    </citation>
    <scope>NUCLEOTIDE SEQUENCE</scope>
</reference>
<evidence type="ECO:0000256" key="2">
    <source>
        <dbReference type="ARBA" id="ARBA00009263"/>
    </source>
</evidence>
<name>A0A3B0UWK6_9ZZZZ</name>
<evidence type="ECO:0000256" key="4">
    <source>
        <dbReference type="ARBA" id="ARBA00023239"/>
    </source>
</evidence>
<dbReference type="GO" id="GO:0008446">
    <property type="term" value="F:GDP-mannose 4,6-dehydratase activity"/>
    <property type="evidence" value="ECO:0007669"/>
    <property type="project" value="UniProtKB-EC"/>
</dbReference>
<dbReference type="SUPFAM" id="SSF51735">
    <property type="entry name" value="NAD(P)-binding Rossmann-fold domains"/>
    <property type="match status" value="1"/>
</dbReference>
<organism evidence="6">
    <name type="scientific">hydrothermal vent metagenome</name>
    <dbReference type="NCBI Taxonomy" id="652676"/>
    <lineage>
        <taxon>unclassified sequences</taxon>
        <taxon>metagenomes</taxon>
        <taxon>ecological metagenomes</taxon>
    </lineage>
</organism>
<sequence length="57" mass="6414">ATGKVVVRVNPKFYRPAEVDLLIGNPQKAADILNWRPSCNLEELCNMMVQADLTRNT</sequence>
<dbReference type="Gene3D" id="3.40.50.720">
    <property type="entry name" value="NAD(P)-binding Rossmann-like Domain"/>
    <property type="match status" value="1"/>
</dbReference>
<dbReference type="Pfam" id="PF16363">
    <property type="entry name" value="GDP_Man_Dehyd"/>
    <property type="match status" value="1"/>
</dbReference>
<gene>
    <name evidence="6" type="ORF">MNBD_GAMMA01-1259</name>
</gene>
<evidence type="ECO:0000259" key="5">
    <source>
        <dbReference type="Pfam" id="PF16363"/>
    </source>
</evidence>
<evidence type="ECO:0000256" key="3">
    <source>
        <dbReference type="ARBA" id="ARBA00011989"/>
    </source>
</evidence>
<dbReference type="InterPro" id="IPR006368">
    <property type="entry name" value="GDP_Man_deHydtase"/>
</dbReference>
<dbReference type="GO" id="GO:0042351">
    <property type="term" value="P:'de novo' GDP-L-fucose biosynthetic process"/>
    <property type="evidence" value="ECO:0007669"/>
    <property type="project" value="TreeGrafter"/>
</dbReference>
<dbReference type="EC" id="4.2.1.47" evidence="3"/>
<evidence type="ECO:0000313" key="6">
    <source>
        <dbReference type="EMBL" id="VAW35545.1"/>
    </source>
</evidence>
<accession>A0A3B0UWK6</accession>
<evidence type="ECO:0000256" key="1">
    <source>
        <dbReference type="ARBA" id="ARBA00001937"/>
    </source>
</evidence>
<comment type="similarity">
    <text evidence="2">Belongs to the NAD(P)-dependent epimerase/dehydratase family. GDP-mannose 4,6-dehydratase subfamily.</text>
</comment>
<proteinExistence type="inferred from homology"/>
<protein>
    <recommendedName>
        <fullName evidence="3">GDP-mannose 4,6-dehydratase</fullName>
        <ecNumber evidence="3">4.2.1.47</ecNumber>
    </recommendedName>
</protein>
<dbReference type="Gene3D" id="3.90.25.10">
    <property type="entry name" value="UDP-galactose 4-epimerase, domain 1"/>
    <property type="match status" value="1"/>
</dbReference>
<dbReference type="AlphaFoldDB" id="A0A3B0UWK6"/>
<comment type="cofactor">
    <cofactor evidence="1">
        <name>NADP(+)</name>
        <dbReference type="ChEBI" id="CHEBI:58349"/>
    </cofactor>
</comment>
<dbReference type="InterPro" id="IPR016040">
    <property type="entry name" value="NAD(P)-bd_dom"/>
</dbReference>
<feature type="domain" description="NAD(P)-binding" evidence="5">
    <location>
        <begin position="2"/>
        <end position="48"/>
    </location>
</feature>
<feature type="non-terminal residue" evidence="6">
    <location>
        <position position="1"/>
    </location>
</feature>
<dbReference type="PANTHER" id="PTHR43715">
    <property type="entry name" value="GDP-MANNOSE 4,6-DEHYDRATASE"/>
    <property type="match status" value="1"/>
</dbReference>